<keyword evidence="2 4" id="KW-0560">Oxidoreductase</keyword>
<evidence type="ECO:0000313" key="7">
    <source>
        <dbReference type="EMBL" id="KGJ21576.1"/>
    </source>
</evidence>
<dbReference type="GO" id="GO:0030267">
    <property type="term" value="F:glyoxylate reductase (NADPH) activity"/>
    <property type="evidence" value="ECO:0007669"/>
    <property type="project" value="TreeGrafter"/>
</dbReference>
<evidence type="ECO:0000259" key="6">
    <source>
        <dbReference type="Pfam" id="PF02826"/>
    </source>
</evidence>
<dbReference type="GO" id="GO:0016618">
    <property type="term" value="F:hydroxypyruvate reductase [NAD(P)H] activity"/>
    <property type="evidence" value="ECO:0007669"/>
    <property type="project" value="TreeGrafter"/>
</dbReference>
<proteinExistence type="inferred from homology"/>
<gene>
    <name evidence="7" type="ORF">IX56_11865</name>
</gene>
<dbReference type="InterPro" id="IPR029752">
    <property type="entry name" value="D-isomer_DH_CS1"/>
</dbReference>
<keyword evidence="3" id="KW-0520">NAD</keyword>
<protein>
    <submittedName>
        <fullName evidence="7">2-hydroxyacid dehydrogenase</fullName>
    </submittedName>
</protein>
<dbReference type="InterPro" id="IPR006140">
    <property type="entry name" value="D-isomer_DH_NAD-bd"/>
</dbReference>
<dbReference type="Pfam" id="PF00389">
    <property type="entry name" value="2-Hacid_dh"/>
    <property type="match status" value="1"/>
</dbReference>
<dbReference type="CDD" id="cd12156">
    <property type="entry name" value="HPPR"/>
    <property type="match status" value="1"/>
</dbReference>
<dbReference type="RefSeq" id="WP_036710519.1">
    <property type="nucleotide sequence ID" value="NZ_JRKQ01000065.1"/>
</dbReference>
<dbReference type="SUPFAM" id="SSF51735">
    <property type="entry name" value="NAD(P)-binding Rossmann-fold domains"/>
    <property type="match status" value="1"/>
</dbReference>
<dbReference type="GO" id="GO:0005829">
    <property type="term" value="C:cytosol"/>
    <property type="evidence" value="ECO:0007669"/>
    <property type="project" value="TreeGrafter"/>
</dbReference>
<evidence type="ECO:0000256" key="4">
    <source>
        <dbReference type="RuleBase" id="RU003719"/>
    </source>
</evidence>
<dbReference type="PROSITE" id="PS00065">
    <property type="entry name" value="D_2_HYDROXYACID_DH_1"/>
    <property type="match status" value="1"/>
</dbReference>
<feature type="domain" description="D-isomer specific 2-hydroxyacid dehydrogenase catalytic" evidence="5">
    <location>
        <begin position="44"/>
        <end position="312"/>
    </location>
</feature>
<dbReference type="PANTHER" id="PTHR10996">
    <property type="entry name" value="2-HYDROXYACID DEHYDROGENASE-RELATED"/>
    <property type="match status" value="1"/>
</dbReference>
<dbReference type="InterPro" id="IPR036291">
    <property type="entry name" value="NAD(P)-bd_dom_sf"/>
</dbReference>
<evidence type="ECO:0000256" key="2">
    <source>
        <dbReference type="ARBA" id="ARBA00023002"/>
    </source>
</evidence>
<sequence>MTGILAIGRYTDTDRDALVAMGARALPEPGALAGLEEAARAAVRGVAYAGHAPFGGAEMDLLPGLRVIANFGVGYDAIDVAAARARGITVTNTPEVLNDDVADLAVGMWIALLRGFEPGIAAVRSGRWAAEGGPPLARKASGRTVGILGLGRIGREIADRLTAFKCPVHYWSRHPKETPPGWTAHPDPLALARAVDDLFVIVVGGPDTEGMVSAAIIDALGPEGVLVNVSRGSVVDEGALTRALAEGRLGGAALDVFRGEPAVDPDLARLGNLLPLPHIGSATVETRAAMGALQRRNLAAVLAGRPPETPVN</sequence>
<organism evidence="7 8">
    <name type="scientific">Paracoccus sanguinis</name>
    <dbReference type="NCBI Taxonomy" id="1545044"/>
    <lineage>
        <taxon>Bacteria</taxon>
        <taxon>Pseudomonadati</taxon>
        <taxon>Pseudomonadota</taxon>
        <taxon>Alphaproteobacteria</taxon>
        <taxon>Rhodobacterales</taxon>
        <taxon>Paracoccaceae</taxon>
        <taxon>Paracoccus</taxon>
    </lineage>
</organism>
<evidence type="ECO:0000256" key="1">
    <source>
        <dbReference type="ARBA" id="ARBA00022857"/>
    </source>
</evidence>
<dbReference type="AlphaFoldDB" id="A0A099GFT3"/>
<dbReference type="Gene3D" id="3.40.50.720">
    <property type="entry name" value="NAD(P)-binding Rossmann-like Domain"/>
    <property type="match status" value="2"/>
</dbReference>
<reference evidence="7 8" key="1">
    <citation type="submission" date="2014-09" db="EMBL/GenBank/DDBJ databases">
        <authorList>
            <person name="McGinnis J.M."/>
            <person name="Wolfgang W.J."/>
        </authorList>
    </citation>
    <scope>NUCLEOTIDE SEQUENCE [LARGE SCALE GENOMIC DNA]</scope>
    <source>
        <strain evidence="7 8">5503</strain>
    </source>
</reference>
<feature type="domain" description="D-isomer specific 2-hydroxyacid dehydrogenase NAD-binding" evidence="6">
    <location>
        <begin position="107"/>
        <end position="280"/>
    </location>
</feature>
<reference evidence="7 8" key="2">
    <citation type="submission" date="2014-10" db="EMBL/GenBank/DDBJ databases">
        <title>Paracoccus sanguinis sp. nov., isolated from clinical specimens of New York State patients.</title>
        <authorList>
            <person name="Mingle L.A."/>
            <person name="Cole J.A."/>
            <person name="Lapierre P."/>
            <person name="Musser K.A."/>
        </authorList>
    </citation>
    <scope>NUCLEOTIDE SEQUENCE [LARGE SCALE GENOMIC DNA]</scope>
    <source>
        <strain evidence="7 8">5503</strain>
    </source>
</reference>
<dbReference type="FunFam" id="3.40.50.720:FF:000213">
    <property type="entry name" value="Putative 2-hydroxyacid dehydrogenase"/>
    <property type="match status" value="1"/>
</dbReference>
<keyword evidence="1" id="KW-0521">NADP</keyword>
<evidence type="ECO:0000256" key="3">
    <source>
        <dbReference type="ARBA" id="ARBA00023027"/>
    </source>
</evidence>
<evidence type="ECO:0000313" key="8">
    <source>
        <dbReference type="Proteomes" id="UP000029858"/>
    </source>
</evidence>
<evidence type="ECO:0000259" key="5">
    <source>
        <dbReference type="Pfam" id="PF00389"/>
    </source>
</evidence>
<dbReference type="GO" id="GO:0051287">
    <property type="term" value="F:NAD binding"/>
    <property type="evidence" value="ECO:0007669"/>
    <property type="project" value="InterPro"/>
</dbReference>
<dbReference type="SUPFAM" id="SSF52283">
    <property type="entry name" value="Formate/glycerate dehydrogenase catalytic domain-like"/>
    <property type="match status" value="1"/>
</dbReference>
<dbReference type="PANTHER" id="PTHR10996:SF178">
    <property type="entry name" value="2-HYDROXYACID DEHYDROGENASE YGL185C-RELATED"/>
    <property type="match status" value="1"/>
</dbReference>
<dbReference type="EMBL" id="JRKQ01000065">
    <property type="protein sequence ID" value="KGJ21576.1"/>
    <property type="molecule type" value="Genomic_DNA"/>
</dbReference>
<name>A0A099GFT3_9RHOB</name>
<dbReference type="Pfam" id="PF02826">
    <property type="entry name" value="2-Hacid_dh_C"/>
    <property type="match status" value="1"/>
</dbReference>
<dbReference type="Proteomes" id="UP000029858">
    <property type="component" value="Unassembled WGS sequence"/>
</dbReference>
<dbReference type="InterPro" id="IPR006139">
    <property type="entry name" value="D-isomer_2_OHA_DH_cat_dom"/>
</dbReference>
<accession>A0A099GFT3</accession>
<dbReference type="InterPro" id="IPR050223">
    <property type="entry name" value="D-isomer_2-hydroxyacid_DH"/>
</dbReference>
<comment type="similarity">
    <text evidence="4">Belongs to the D-isomer specific 2-hydroxyacid dehydrogenase family.</text>
</comment>
<comment type="caution">
    <text evidence="7">The sequence shown here is derived from an EMBL/GenBank/DDBJ whole genome shotgun (WGS) entry which is preliminary data.</text>
</comment>